<reference evidence="3" key="1">
    <citation type="journal article" date="2025" name="Foods">
        <title>Unveiling the Microbial Signatures of Arabica Coffee Cherries: Insights into Ripeness Specific Diversity, Functional Traits, and Implications for Quality and Safety.</title>
        <authorList>
            <consortium name="RefSeq"/>
            <person name="Tenea G.N."/>
            <person name="Cifuentes V."/>
            <person name="Reyes P."/>
            <person name="Cevallos-Vallejos M."/>
        </authorList>
    </citation>
    <scope>NUCLEOTIDE SEQUENCE [LARGE SCALE GENOMIC DNA]</scope>
</reference>
<dbReference type="RefSeq" id="XP_027062415.1">
    <property type="nucleotide sequence ID" value="XM_027206614.2"/>
</dbReference>
<protein>
    <recommendedName>
        <fullName evidence="2">Late blight resistance protein R1A-like N-terminal domain-containing protein</fullName>
    </recommendedName>
</protein>
<evidence type="ECO:0000313" key="3">
    <source>
        <dbReference type="Proteomes" id="UP001652660"/>
    </source>
</evidence>
<name>A0A6P6S8C5_COFAR</name>
<organism evidence="3 4">
    <name type="scientific">Coffea arabica</name>
    <name type="common">Arabian coffee</name>
    <dbReference type="NCBI Taxonomy" id="13443"/>
    <lineage>
        <taxon>Eukaryota</taxon>
        <taxon>Viridiplantae</taxon>
        <taxon>Streptophyta</taxon>
        <taxon>Embryophyta</taxon>
        <taxon>Tracheophyta</taxon>
        <taxon>Spermatophyta</taxon>
        <taxon>Magnoliopsida</taxon>
        <taxon>eudicotyledons</taxon>
        <taxon>Gunneridae</taxon>
        <taxon>Pentapetalae</taxon>
        <taxon>asterids</taxon>
        <taxon>lamiids</taxon>
        <taxon>Gentianales</taxon>
        <taxon>Rubiaceae</taxon>
        <taxon>Ixoroideae</taxon>
        <taxon>Gardenieae complex</taxon>
        <taxon>Bertiereae - Coffeeae clade</taxon>
        <taxon>Coffeeae</taxon>
        <taxon>Coffea</taxon>
    </lineage>
</organism>
<accession>A0A6P6S8C5</accession>
<feature type="compositionally biased region" description="Polar residues" evidence="1">
    <location>
        <begin position="194"/>
        <end position="204"/>
    </location>
</feature>
<evidence type="ECO:0000259" key="2">
    <source>
        <dbReference type="Pfam" id="PF12061"/>
    </source>
</evidence>
<feature type="region of interest" description="Disordered" evidence="1">
    <location>
        <begin position="194"/>
        <end position="218"/>
    </location>
</feature>
<dbReference type="GeneID" id="113688814"/>
<evidence type="ECO:0000256" key="1">
    <source>
        <dbReference type="SAM" id="MobiDB-lite"/>
    </source>
</evidence>
<reference evidence="4" key="2">
    <citation type="submission" date="2025-08" db="UniProtKB">
        <authorList>
            <consortium name="RefSeq"/>
        </authorList>
    </citation>
    <scope>IDENTIFICATION</scope>
    <source>
        <tissue evidence="4">Leaves</tissue>
    </source>
</reference>
<dbReference type="Pfam" id="PF12061">
    <property type="entry name" value="NB-LRR"/>
    <property type="match status" value="1"/>
</dbReference>
<feature type="compositionally biased region" description="Acidic residues" evidence="1">
    <location>
        <begin position="205"/>
        <end position="217"/>
    </location>
</feature>
<keyword evidence="3" id="KW-1185">Reference proteome</keyword>
<feature type="domain" description="Late blight resistance protein R1A-like N-terminal" evidence="2">
    <location>
        <begin position="264"/>
        <end position="453"/>
    </location>
</feature>
<sequence length="478" mass="53799">MASTLREVSIVVGDLEVLQKNIQTGFSHRLCQEVRTLKLNLKFLKTFLMLAYRIKLANMDISLEFNDVKEVSLQNFVSRIEDTLKKHGKDTRSIRQSSQISFAHLRGLEKSFATVIISLWDDIKPFMQTIIEVYSGLLDFWSWDSNSCMSDDQLVGFIDSILQNLLDLLSGQYFEYKKGQKTAFHAQLGENKSLECSENQGSENESLEGSEDFESTEGDNTALQAQIEALKLEGGDNEGLEGSEDDECSEELEIESTDGYNTALHAQIEALQDKLIFLKNLTRFAKSRGVEQGIMENLLTHCRIAAVYAALFSCRCLFYQEDEQVRSPEMCSLISDLVQKIQPVNPLVCEIYIKVLKPSRSSSSSRGKKMDKRIMQDFNDSLISSMWDLLCSGTSLPVAVKDQMQTLYAGLRFFRSILKERRPEIDVLNKKIVAVLAQAGILICSLFVDKVQDTDCCAKLADANNNINLIKAQISSSS</sequence>
<dbReference type="InterPro" id="IPR021929">
    <property type="entry name" value="R1A-like_N"/>
</dbReference>
<dbReference type="Proteomes" id="UP001652660">
    <property type="component" value="Chromosome 5c"/>
</dbReference>
<dbReference type="AlphaFoldDB" id="A0A6P6S8C5"/>
<gene>
    <name evidence="4" type="primary">LOC113688814</name>
</gene>
<proteinExistence type="predicted"/>
<evidence type="ECO:0000313" key="4">
    <source>
        <dbReference type="RefSeq" id="XP_027062415.1"/>
    </source>
</evidence>